<protein>
    <recommendedName>
        <fullName evidence="3">non-specific serine/threonine protein kinase</fullName>
        <ecNumber evidence="3">2.7.11.1</ecNumber>
    </recommendedName>
</protein>
<keyword evidence="6" id="KW-0132">Cell division</keyword>
<dbReference type="GO" id="GO:0044732">
    <property type="term" value="C:mitotic spindle pole body"/>
    <property type="evidence" value="ECO:0007669"/>
    <property type="project" value="TreeGrafter"/>
</dbReference>
<dbReference type="InterPro" id="IPR008271">
    <property type="entry name" value="Ser/Thr_kinase_AS"/>
</dbReference>
<dbReference type="RefSeq" id="XP_009226461.1">
    <property type="nucleotide sequence ID" value="XM_009228197.1"/>
</dbReference>
<reference evidence="19" key="3">
    <citation type="submission" date="2010-09" db="EMBL/GenBank/DDBJ databases">
        <title>Annotation of Gaeumannomyces graminis var. tritici R3-111a-1.</title>
        <authorList>
            <consortium name="The Broad Institute Genome Sequencing Platform"/>
            <person name="Ma L.-J."/>
            <person name="Dead R."/>
            <person name="Young S.K."/>
            <person name="Zeng Q."/>
            <person name="Gargeya S."/>
            <person name="Fitzgerald M."/>
            <person name="Haas B."/>
            <person name="Abouelleil A."/>
            <person name="Alvarado L."/>
            <person name="Arachchi H.M."/>
            <person name="Berlin A."/>
            <person name="Brown A."/>
            <person name="Chapman S.B."/>
            <person name="Chen Z."/>
            <person name="Dunbar C."/>
            <person name="Freedman E."/>
            <person name="Gearin G."/>
            <person name="Gellesch M."/>
            <person name="Goldberg J."/>
            <person name="Griggs A."/>
            <person name="Gujja S."/>
            <person name="Heiman D."/>
            <person name="Howarth C."/>
            <person name="Larson L."/>
            <person name="Lui A."/>
            <person name="MacDonald P.J.P."/>
            <person name="Mehta T."/>
            <person name="Montmayeur A."/>
            <person name="Murphy C."/>
            <person name="Neiman D."/>
            <person name="Pearson M."/>
            <person name="Priest M."/>
            <person name="Roberts A."/>
            <person name="Saif S."/>
            <person name="Shea T."/>
            <person name="Shenoy N."/>
            <person name="Sisk P."/>
            <person name="Stolte C."/>
            <person name="Sykes S."/>
            <person name="Yandava C."/>
            <person name="Wortman J."/>
            <person name="Nusbaum C."/>
            <person name="Birren B."/>
        </authorList>
    </citation>
    <scope>NUCLEOTIDE SEQUENCE</scope>
    <source>
        <strain evidence="19">R3-111a-1</strain>
    </source>
</reference>
<evidence type="ECO:0000256" key="12">
    <source>
        <dbReference type="ARBA" id="ARBA00023242"/>
    </source>
</evidence>
<dbReference type="GeneID" id="20350783"/>
<dbReference type="AlphaFoldDB" id="J3PA01"/>
<dbReference type="PANTHER" id="PTHR43671:SF13">
    <property type="entry name" value="SERINE_THREONINE-PROTEIN KINASE NEK2"/>
    <property type="match status" value="1"/>
</dbReference>
<comment type="subcellular location">
    <subcellularLocation>
        <location evidence="1">Nucleus</location>
    </subcellularLocation>
</comment>
<evidence type="ECO:0000313" key="19">
    <source>
        <dbReference type="EMBL" id="EJT73487.1"/>
    </source>
</evidence>
<organism evidence="19">
    <name type="scientific">Gaeumannomyces tritici (strain R3-111a-1)</name>
    <name type="common">Wheat and barley take-all root rot fungus</name>
    <name type="synonym">Gaeumannomyces graminis var. tritici</name>
    <dbReference type="NCBI Taxonomy" id="644352"/>
    <lineage>
        <taxon>Eukaryota</taxon>
        <taxon>Fungi</taxon>
        <taxon>Dikarya</taxon>
        <taxon>Ascomycota</taxon>
        <taxon>Pezizomycotina</taxon>
        <taxon>Sordariomycetes</taxon>
        <taxon>Sordariomycetidae</taxon>
        <taxon>Magnaporthales</taxon>
        <taxon>Magnaporthaceae</taxon>
        <taxon>Gaeumannomyces</taxon>
    </lineage>
</organism>
<feature type="coiled-coil region" evidence="16">
    <location>
        <begin position="293"/>
        <end position="376"/>
    </location>
</feature>
<keyword evidence="10 19" id="KW-0418">Kinase</keyword>
<keyword evidence="13" id="KW-0131">Cell cycle</keyword>
<dbReference type="GO" id="GO:0051301">
    <property type="term" value="P:cell division"/>
    <property type="evidence" value="ECO:0007669"/>
    <property type="project" value="UniProtKB-KW"/>
</dbReference>
<keyword evidence="12" id="KW-0539">Nucleus</keyword>
<evidence type="ECO:0000313" key="21">
    <source>
        <dbReference type="Proteomes" id="UP000006039"/>
    </source>
</evidence>
<feature type="region of interest" description="Disordered" evidence="17">
    <location>
        <begin position="388"/>
        <end position="436"/>
    </location>
</feature>
<dbReference type="CDD" id="cd08217">
    <property type="entry name" value="STKc_Nek2"/>
    <property type="match status" value="1"/>
</dbReference>
<dbReference type="STRING" id="644352.J3PA01"/>
<evidence type="ECO:0000256" key="7">
    <source>
        <dbReference type="ARBA" id="ARBA00022679"/>
    </source>
</evidence>
<evidence type="ECO:0000256" key="8">
    <source>
        <dbReference type="ARBA" id="ARBA00022741"/>
    </source>
</evidence>
<dbReference type="Pfam" id="PF00069">
    <property type="entry name" value="Pkinase"/>
    <property type="match status" value="2"/>
</dbReference>
<dbReference type="Gene3D" id="1.10.510.10">
    <property type="entry name" value="Transferase(Phosphotransferase) domain 1"/>
    <property type="match status" value="1"/>
</dbReference>
<feature type="region of interest" description="Disordered" evidence="17">
    <location>
        <begin position="712"/>
        <end position="755"/>
    </location>
</feature>
<comment type="catalytic activity">
    <reaction evidence="14">
        <text>L-threonyl-[protein] + ATP = O-phospho-L-threonyl-[protein] + ADP + H(+)</text>
        <dbReference type="Rhea" id="RHEA:46608"/>
        <dbReference type="Rhea" id="RHEA-COMP:11060"/>
        <dbReference type="Rhea" id="RHEA-COMP:11605"/>
        <dbReference type="ChEBI" id="CHEBI:15378"/>
        <dbReference type="ChEBI" id="CHEBI:30013"/>
        <dbReference type="ChEBI" id="CHEBI:30616"/>
        <dbReference type="ChEBI" id="CHEBI:61977"/>
        <dbReference type="ChEBI" id="CHEBI:456216"/>
        <dbReference type="EC" id="2.7.11.1"/>
    </reaction>
</comment>
<keyword evidence="9" id="KW-0498">Mitosis</keyword>
<dbReference type="eggNOG" id="KOG0591">
    <property type="taxonomic scope" value="Eukaryota"/>
</dbReference>
<evidence type="ECO:0000256" key="4">
    <source>
        <dbReference type="ARBA" id="ARBA00022527"/>
    </source>
</evidence>
<feature type="region of interest" description="Disordered" evidence="17">
    <location>
        <begin position="584"/>
        <end position="620"/>
    </location>
</feature>
<dbReference type="Proteomes" id="UP000006039">
    <property type="component" value="Unassembled WGS sequence"/>
</dbReference>
<evidence type="ECO:0000259" key="18">
    <source>
        <dbReference type="PROSITE" id="PS50011"/>
    </source>
</evidence>
<keyword evidence="4" id="KW-0723">Serine/threonine-protein kinase</keyword>
<keyword evidence="5" id="KW-0597">Phosphoprotein</keyword>
<gene>
    <name evidence="20" type="primary">20350783</name>
    <name evidence="19" type="ORF">GGTG_10325</name>
</gene>
<reference evidence="19" key="2">
    <citation type="submission" date="2010-07" db="EMBL/GenBank/DDBJ databases">
        <authorList>
            <consortium name="The Broad Institute Genome Sequencing Platform"/>
            <consortium name="Broad Institute Genome Sequencing Center for Infectious Disease"/>
            <person name="Ma L.-J."/>
            <person name="Dead R."/>
            <person name="Young S."/>
            <person name="Zeng Q."/>
            <person name="Koehrsen M."/>
            <person name="Alvarado L."/>
            <person name="Berlin A."/>
            <person name="Chapman S.B."/>
            <person name="Chen Z."/>
            <person name="Freedman E."/>
            <person name="Gellesch M."/>
            <person name="Goldberg J."/>
            <person name="Griggs A."/>
            <person name="Gujja S."/>
            <person name="Heilman E.R."/>
            <person name="Heiman D."/>
            <person name="Hepburn T."/>
            <person name="Howarth C."/>
            <person name="Jen D."/>
            <person name="Larson L."/>
            <person name="Mehta T."/>
            <person name="Neiman D."/>
            <person name="Pearson M."/>
            <person name="Roberts A."/>
            <person name="Saif S."/>
            <person name="Shea T."/>
            <person name="Shenoy N."/>
            <person name="Sisk P."/>
            <person name="Stolte C."/>
            <person name="Sykes S."/>
            <person name="Walk T."/>
            <person name="White J."/>
            <person name="Yandava C."/>
            <person name="Haas B."/>
            <person name="Nusbaum C."/>
            <person name="Birren B."/>
        </authorList>
    </citation>
    <scope>NUCLEOTIDE SEQUENCE</scope>
    <source>
        <strain evidence="19">R3-111a-1</strain>
    </source>
</reference>
<evidence type="ECO:0000256" key="2">
    <source>
        <dbReference type="ARBA" id="ARBA00006692"/>
    </source>
</evidence>
<dbReference type="SUPFAM" id="SSF56112">
    <property type="entry name" value="Protein kinase-like (PK-like)"/>
    <property type="match status" value="1"/>
</dbReference>
<evidence type="ECO:0000256" key="11">
    <source>
        <dbReference type="ARBA" id="ARBA00022840"/>
    </source>
</evidence>
<dbReference type="GO" id="GO:0007059">
    <property type="term" value="P:chromosome segregation"/>
    <property type="evidence" value="ECO:0007669"/>
    <property type="project" value="TreeGrafter"/>
</dbReference>
<evidence type="ECO:0000256" key="13">
    <source>
        <dbReference type="ARBA" id="ARBA00023306"/>
    </source>
</evidence>
<evidence type="ECO:0000256" key="17">
    <source>
        <dbReference type="SAM" id="MobiDB-lite"/>
    </source>
</evidence>
<reference evidence="20" key="5">
    <citation type="submission" date="2018-04" db="UniProtKB">
        <authorList>
            <consortium name="EnsemblFungi"/>
        </authorList>
    </citation>
    <scope>IDENTIFICATION</scope>
    <source>
        <strain evidence="20">R3-111a-1</strain>
    </source>
</reference>
<keyword evidence="21" id="KW-1185">Reference proteome</keyword>
<dbReference type="SMART" id="SM00220">
    <property type="entry name" value="S_TKc"/>
    <property type="match status" value="1"/>
</dbReference>
<dbReference type="VEuPathDB" id="FungiDB:GGTG_10325"/>
<evidence type="ECO:0000256" key="3">
    <source>
        <dbReference type="ARBA" id="ARBA00012513"/>
    </source>
</evidence>
<dbReference type="InterPro" id="IPR011009">
    <property type="entry name" value="Kinase-like_dom_sf"/>
</dbReference>
<dbReference type="EC" id="2.7.11.1" evidence="3"/>
<dbReference type="GO" id="GO:0005524">
    <property type="term" value="F:ATP binding"/>
    <property type="evidence" value="ECO:0007669"/>
    <property type="project" value="UniProtKB-KW"/>
</dbReference>
<dbReference type="EnsemblFungi" id="EJT73487">
    <property type="protein sequence ID" value="EJT73487"/>
    <property type="gene ID" value="GGTG_10325"/>
</dbReference>
<dbReference type="GO" id="GO:0004674">
    <property type="term" value="F:protein serine/threonine kinase activity"/>
    <property type="evidence" value="ECO:0007669"/>
    <property type="project" value="UniProtKB-KW"/>
</dbReference>
<comment type="catalytic activity">
    <reaction evidence="15">
        <text>L-seryl-[protein] + ATP = O-phospho-L-seryl-[protein] + ADP + H(+)</text>
        <dbReference type="Rhea" id="RHEA:17989"/>
        <dbReference type="Rhea" id="RHEA-COMP:9863"/>
        <dbReference type="Rhea" id="RHEA-COMP:11604"/>
        <dbReference type="ChEBI" id="CHEBI:15378"/>
        <dbReference type="ChEBI" id="CHEBI:29999"/>
        <dbReference type="ChEBI" id="CHEBI:30616"/>
        <dbReference type="ChEBI" id="CHEBI:83421"/>
        <dbReference type="ChEBI" id="CHEBI:456216"/>
        <dbReference type="EC" id="2.7.11.1"/>
    </reaction>
</comment>
<name>J3PA01_GAET3</name>
<dbReference type="InterPro" id="IPR050660">
    <property type="entry name" value="NEK_Ser/Thr_kinase"/>
</dbReference>
<feature type="domain" description="Protein kinase" evidence="18">
    <location>
        <begin position="9"/>
        <end position="291"/>
    </location>
</feature>
<reference evidence="20" key="4">
    <citation type="journal article" date="2015" name="G3 (Bethesda)">
        <title>Genome sequences of three phytopathogenic species of the Magnaporthaceae family of fungi.</title>
        <authorList>
            <person name="Okagaki L.H."/>
            <person name="Nunes C.C."/>
            <person name="Sailsbery J."/>
            <person name="Clay B."/>
            <person name="Brown D."/>
            <person name="John T."/>
            <person name="Oh Y."/>
            <person name="Young N."/>
            <person name="Fitzgerald M."/>
            <person name="Haas B.J."/>
            <person name="Zeng Q."/>
            <person name="Young S."/>
            <person name="Adiconis X."/>
            <person name="Fan L."/>
            <person name="Levin J.Z."/>
            <person name="Mitchell T.K."/>
            <person name="Okubara P.A."/>
            <person name="Farman M.L."/>
            <person name="Kohn L.M."/>
            <person name="Birren B."/>
            <person name="Ma L.-J."/>
            <person name="Dean R.A."/>
        </authorList>
    </citation>
    <scope>NUCLEOTIDE SEQUENCE</scope>
    <source>
        <strain evidence="20">R3-111a-1</strain>
    </source>
</reference>
<dbReference type="FunFam" id="1.10.510.10:FF:000697">
    <property type="entry name" value="G2-specific protein kinase nimA"/>
    <property type="match status" value="1"/>
</dbReference>
<dbReference type="GO" id="GO:0005634">
    <property type="term" value="C:nucleus"/>
    <property type="evidence" value="ECO:0007669"/>
    <property type="project" value="UniProtKB-SubCell"/>
</dbReference>
<evidence type="ECO:0000256" key="10">
    <source>
        <dbReference type="ARBA" id="ARBA00022777"/>
    </source>
</evidence>
<feature type="compositionally biased region" description="Polar residues" evidence="17">
    <location>
        <begin position="409"/>
        <end position="425"/>
    </location>
</feature>
<dbReference type="Gene3D" id="3.30.200.20">
    <property type="entry name" value="Phosphorylase Kinase, domain 1"/>
    <property type="match status" value="1"/>
</dbReference>
<evidence type="ECO:0000256" key="15">
    <source>
        <dbReference type="ARBA" id="ARBA00048679"/>
    </source>
</evidence>
<keyword evidence="16" id="KW-0175">Coiled coil</keyword>
<proteinExistence type="inferred from homology"/>
<keyword evidence="7" id="KW-0808">Transferase</keyword>
<dbReference type="GO" id="GO:0051094">
    <property type="term" value="P:positive regulation of developmental process"/>
    <property type="evidence" value="ECO:0007669"/>
    <property type="project" value="UniProtKB-ARBA"/>
</dbReference>
<evidence type="ECO:0000256" key="14">
    <source>
        <dbReference type="ARBA" id="ARBA00047899"/>
    </source>
</evidence>
<dbReference type="EMBL" id="GL385399">
    <property type="protein sequence ID" value="EJT73487.1"/>
    <property type="molecule type" value="Genomic_DNA"/>
</dbReference>
<comment type="similarity">
    <text evidence="2">Belongs to the protein kinase superfamily. CAMK Ser/Thr protein kinase family.</text>
</comment>
<keyword evidence="11" id="KW-0067">ATP-binding</keyword>
<dbReference type="PANTHER" id="PTHR43671">
    <property type="entry name" value="SERINE/THREONINE-PROTEIN KINASE NEK"/>
    <property type="match status" value="1"/>
</dbReference>
<evidence type="ECO:0000313" key="20">
    <source>
        <dbReference type="EnsemblFungi" id="EJT73487"/>
    </source>
</evidence>
<dbReference type="PROSITE" id="PS50011">
    <property type="entry name" value="PROTEIN_KINASE_DOM"/>
    <property type="match status" value="1"/>
</dbReference>
<evidence type="ECO:0000256" key="5">
    <source>
        <dbReference type="ARBA" id="ARBA00022553"/>
    </source>
</evidence>
<reference evidence="21" key="1">
    <citation type="submission" date="2010-07" db="EMBL/GenBank/DDBJ databases">
        <title>The genome sequence of Gaeumannomyces graminis var. tritici strain R3-111a-1.</title>
        <authorList>
            <consortium name="The Broad Institute Genome Sequencing Platform"/>
            <person name="Ma L.-J."/>
            <person name="Dead R."/>
            <person name="Young S."/>
            <person name="Zeng Q."/>
            <person name="Koehrsen M."/>
            <person name="Alvarado L."/>
            <person name="Berlin A."/>
            <person name="Chapman S.B."/>
            <person name="Chen Z."/>
            <person name="Freedman E."/>
            <person name="Gellesch M."/>
            <person name="Goldberg J."/>
            <person name="Griggs A."/>
            <person name="Gujja S."/>
            <person name="Heilman E.R."/>
            <person name="Heiman D."/>
            <person name="Hepburn T."/>
            <person name="Howarth C."/>
            <person name="Jen D."/>
            <person name="Larson L."/>
            <person name="Mehta T."/>
            <person name="Neiman D."/>
            <person name="Pearson M."/>
            <person name="Roberts A."/>
            <person name="Saif S."/>
            <person name="Shea T."/>
            <person name="Shenoy N."/>
            <person name="Sisk P."/>
            <person name="Stolte C."/>
            <person name="Sykes S."/>
            <person name="Walk T."/>
            <person name="White J."/>
            <person name="Yandava C."/>
            <person name="Haas B."/>
            <person name="Nusbaum C."/>
            <person name="Birren B."/>
        </authorList>
    </citation>
    <scope>NUCLEOTIDE SEQUENCE [LARGE SCALE GENOMIC DNA]</scope>
    <source>
        <strain evidence="21">R3-111a-1</strain>
    </source>
</reference>
<evidence type="ECO:0000256" key="1">
    <source>
        <dbReference type="ARBA" id="ARBA00004123"/>
    </source>
</evidence>
<keyword evidence="8" id="KW-0547">Nucleotide-binding</keyword>
<dbReference type="GO" id="GO:0005737">
    <property type="term" value="C:cytoplasm"/>
    <property type="evidence" value="ECO:0007669"/>
    <property type="project" value="TreeGrafter"/>
</dbReference>
<evidence type="ECO:0000256" key="6">
    <source>
        <dbReference type="ARBA" id="ARBA00022618"/>
    </source>
</evidence>
<evidence type="ECO:0000256" key="16">
    <source>
        <dbReference type="SAM" id="Coils"/>
    </source>
</evidence>
<sequence>MASPEGDEYECLNTIGRGSFGVIKKVRRKVDGAILCRKEINYGRMSQRERAQLHAEFQILSSLKHPHIIEYYSRCHLKQEQELHLYMEYAGGGDLGTAISTLKAKNQYAEESFVWSIFSQLVTALYRCHYGVNPPEIGNFLGLGNTAKPVVPPGTMTILHRDLKPENVFLGEDNLVKLGDFGLAKMIQSHDFASTYVGTPFYMSPEICAAEKYTLKSDIWSLGCIIYELCAREPPFNAKTHFQLVQKIKEGKIAPLPPAYSPELTAVIKDCLRVNPDRRPDTAALLNLPVVRLMRKEKEVVDMNRLLKQKEDALNARIREYEHKVEGVRKEIDATLHREWEVKARLEIDRVVKDELEKLQKTFEREVQARVEAELQARARKAAVSFAASAETDLSSSHSKSSDYPRSSMGGTSTDGDVSSATDASEVSAHSPDSSFGNEVLVKKNARTPFARAQTMFAGAGAGAVGTPMDVEMASPSPMAIASLSLSPRRAAATKAPPANPGNIFAIPSAIADDPRWAPRDCSSGSSGLDSDFDDDENMAPSPTRMIKSRKNPFKRDVMVSKAGAGGGPGGRPGLMHQKSAPINRLKQQPSLPPAARTATGASADGGALRERSNSPNRRLSKIPSAANLIGAAAGDGHVLSRKPSFTKKDMGGAGLPVLVPKKNNIQGRTLVELQQARAGGRPLSAVMSLENGNGGNVSPTRRGLKDHLIINTTGAAGPPSSRPGSALEPAAVWDPERDDMPSPFLVRRKPIARA</sequence>
<feature type="region of interest" description="Disordered" evidence="17">
    <location>
        <begin position="516"/>
        <end position="547"/>
    </location>
</feature>
<dbReference type="OrthoDB" id="10250725at2759"/>
<feature type="compositionally biased region" description="Low complexity" evidence="17">
    <location>
        <begin position="388"/>
        <end position="408"/>
    </location>
</feature>
<accession>J3PA01</accession>
<dbReference type="InterPro" id="IPR000719">
    <property type="entry name" value="Prot_kinase_dom"/>
</dbReference>
<evidence type="ECO:0000256" key="9">
    <source>
        <dbReference type="ARBA" id="ARBA00022776"/>
    </source>
</evidence>
<dbReference type="HOGENOM" id="CLU_000288_63_23_1"/>
<dbReference type="PROSITE" id="PS00108">
    <property type="entry name" value="PROTEIN_KINASE_ST"/>
    <property type="match status" value="1"/>
</dbReference>